<protein>
    <recommendedName>
        <fullName evidence="3">DUF1707 domain-containing protein</fullName>
    </recommendedName>
</protein>
<sequence length="172" mass="18184">MTTGGNGKLRIGTAEREAAAAALNTHLEAGRLGVEEYADRSAVAANAVTADELTALFTDLPEPHPRLPGGTGATGGTSSTPAVRPQAAVSQRRFGSSWGTRIAAASPIVALILFLVLNAAGVPMAWLAFLLIPLVGALGFSKDRQDQRELEREDRRELPDGRGDERDERRDG</sequence>
<accession>A0A9W6L9E1</accession>
<dbReference type="AlphaFoldDB" id="A0A9W6L9E1"/>
<comment type="caution">
    <text evidence="4">The sequence shown here is derived from an EMBL/GenBank/DDBJ whole genome shotgun (WGS) entry which is preliminary data.</text>
</comment>
<dbReference type="EMBL" id="BSFQ01000041">
    <property type="protein sequence ID" value="GLL15090.1"/>
    <property type="molecule type" value="Genomic_DNA"/>
</dbReference>
<feature type="region of interest" description="Disordered" evidence="1">
    <location>
        <begin position="61"/>
        <end position="86"/>
    </location>
</feature>
<feature type="transmembrane region" description="Helical" evidence="2">
    <location>
        <begin position="98"/>
        <end position="117"/>
    </location>
</feature>
<keyword evidence="2" id="KW-0812">Transmembrane</keyword>
<evidence type="ECO:0000256" key="2">
    <source>
        <dbReference type="SAM" id="Phobius"/>
    </source>
</evidence>
<keyword evidence="2" id="KW-0472">Membrane</keyword>
<name>A0A9W6L9E1_9PSEU</name>
<evidence type="ECO:0000259" key="3">
    <source>
        <dbReference type="Pfam" id="PF08044"/>
    </source>
</evidence>
<proteinExistence type="predicted"/>
<gene>
    <name evidence="4" type="ORF">GCM10017577_62390</name>
</gene>
<organism evidence="4 5">
    <name type="scientific">Pseudonocardia halophobica</name>
    <dbReference type="NCBI Taxonomy" id="29401"/>
    <lineage>
        <taxon>Bacteria</taxon>
        <taxon>Bacillati</taxon>
        <taxon>Actinomycetota</taxon>
        <taxon>Actinomycetes</taxon>
        <taxon>Pseudonocardiales</taxon>
        <taxon>Pseudonocardiaceae</taxon>
        <taxon>Pseudonocardia</taxon>
    </lineage>
</organism>
<dbReference type="Pfam" id="PF08044">
    <property type="entry name" value="DUF1707"/>
    <property type="match status" value="1"/>
</dbReference>
<evidence type="ECO:0000313" key="4">
    <source>
        <dbReference type="EMBL" id="GLL15090.1"/>
    </source>
</evidence>
<feature type="transmembrane region" description="Helical" evidence="2">
    <location>
        <begin position="123"/>
        <end position="140"/>
    </location>
</feature>
<keyword evidence="5" id="KW-1185">Reference proteome</keyword>
<feature type="domain" description="DUF1707" evidence="3">
    <location>
        <begin position="9"/>
        <end position="61"/>
    </location>
</feature>
<reference evidence="4" key="1">
    <citation type="journal article" date="2014" name="Int. J. Syst. Evol. Microbiol.">
        <title>Complete genome sequence of Corynebacterium casei LMG S-19264T (=DSM 44701T), isolated from a smear-ripened cheese.</title>
        <authorList>
            <consortium name="US DOE Joint Genome Institute (JGI-PGF)"/>
            <person name="Walter F."/>
            <person name="Albersmeier A."/>
            <person name="Kalinowski J."/>
            <person name="Ruckert C."/>
        </authorList>
    </citation>
    <scope>NUCLEOTIDE SEQUENCE</scope>
    <source>
        <strain evidence="4">VKM Ac-1069</strain>
    </source>
</reference>
<dbReference type="InterPro" id="IPR012551">
    <property type="entry name" value="DUF1707_SHOCT-like"/>
</dbReference>
<evidence type="ECO:0000256" key="1">
    <source>
        <dbReference type="SAM" id="MobiDB-lite"/>
    </source>
</evidence>
<dbReference type="RefSeq" id="WP_051738101.1">
    <property type="nucleotide sequence ID" value="NZ_BAAAUZ010000056.1"/>
</dbReference>
<feature type="region of interest" description="Disordered" evidence="1">
    <location>
        <begin position="143"/>
        <end position="172"/>
    </location>
</feature>
<keyword evidence="2" id="KW-1133">Transmembrane helix</keyword>
<reference evidence="4" key="2">
    <citation type="submission" date="2023-01" db="EMBL/GenBank/DDBJ databases">
        <authorList>
            <person name="Sun Q."/>
            <person name="Evtushenko L."/>
        </authorList>
    </citation>
    <scope>NUCLEOTIDE SEQUENCE</scope>
    <source>
        <strain evidence="4">VKM Ac-1069</strain>
    </source>
</reference>
<dbReference type="Proteomes" id="UP001143463">
    <property type="component" value="Unassembled WGS sequence"/>
</dbReference>
<evidence type="ECO:0000313" key="5">
    <source>
        <dbReference type="Proteomes" id="UP001143463"/>
    </source>
</evidence>